<proteinExistence type="predicted"/>
<accession>A0ACB9KVG3</accession>
<organism evidence="1 2">
    <name type="scientific">Bauhinia variegata</name>
    <name type="common">Purple orchid tree</name>
    <name type="synonym">Phanera variegata</name>
    <dbReference type="NCBI Taxonomy" id="167791"/>
    <lineage>
        <taxon>Eukaryota</taxon>
        <taxon>Viridiplantae</taxon>
        <taxon>Streptophyta</taxon>
        <taxon>Embryophyta</taxon>
        <taxon>Tracheophyta</taxon>
        <taxon>Spermatophyta</taxon>
        <taxon>Magnoliopsida</taxon>
        <taxon>eudicotyledons</taxon>
        <taxon>Gunneridae</taxon>
        <taxon>Pentapetalae</taxon>
        <taxon>rosids</taxon>
        <taxon>fabids</taxon>
        <taxon>Fabales</taxon>
        <taxon>Fabaceae</taxon>
        <taxon>Cercidoideae</taxon>
        <taxon>Cercideae</taxon>
        <taxon>Bauhiniinae</taxon>
        <taxon>Bauhinia</taxon>
    </lineage>
</organism>
<reference evidence="1 2" key="1">
    <citation type="journal article" date="2022" name="DNA Res.">
        <title>Chromosomal-level genome assembly of the orchid tree Bauhinia variegata (Leguminosae; Cercidoideae) supports the allotetraploid origin hypothesis of Bauhinia.</title>
        <authorList>
            <person name="Zhong Y."/>
            <person name="Chen Y."/>
            <person name="Zheng D."/>
            <person name="Pang J."/>
            <person name="Liu Y."/>
            <person name="Luo S."/>
            <person name="Meng S."/>
            <person name="Qian L."/>
            <person name="Wei D."/>
            <person name="Dai S."/>
            <person name="Zhou R."/>
        </authorList>
    </citation>
    <scope>NUCLEOTIDE SEQUENCE [LARGE SCALE GENOMIC DNA]</scope>
    <source>
        <strain evidence="1">BV-YZ2020</strain>
    </source>
</reference>
<dbReference type="EMBL" id="CM039438">
    <property type="protein sequence ID" value="KAI4301215.1"/>
    <property type="molecule type" value="Genomic_DNA"/>
</dbReference>
<evidence type="ECO:0000313" key="2">
    <source>
        <dbReference type="Proteomes" id="UP000828941"/>
    </source>
</evidence>
<comment type="caution">
    <text evidence="1">The sequence shown here is derived from an EMBL/GenBank/DDBJ whole genome shotgun (WGS) entry which is preliminary data.</text>
</comment>
<protein>
    <submittedName>
        <fullName evidence="1">Uncharacterized protein</fullName>
    </submittedName>
</protein>
<sequence>MEIAMGEPQEIKHDLYINTLKRDWKAVTDIFEKHPELFPTKINKSGDTALHVAATDGANVTLGQLLDVMEETDPQATEMALRATNKHGDTPLHCAATRSSSSPNMCKRIVLVDPLLVAERNKERETPLFLAALHGHKENFLYLHSASTGLFRFLSDRDAPLWRKEGGETILHCTIQREYFDLALYIIHLYRKEKIVCSVDEKGITPLHLLASKPSAFKSGTRLRWWTKVLYHCMIVEPLEIADVNKIVSLLRDEVNSPQSRSHTLFISKDELPENYHTCHGFFEFLWSLVQSVTCNSREGIGIAAEREAALYSTTYKNSYFPLNYATCFEFFKCLGLMDVKKIKQKHVWCAQIMNEIFEQDDQFLWADGSDPIIDPSDVEPTSFFVTGKGAVAPPTRSNWAQPEQQVSKEDAKPKEEDEKMTVLLIAAKNGVVELVKRILECNPGVIRDRTNDDKNILHVAVENRQPRIFDELKNHGVWGSLVETVDIRKNNVLHFAAKISIDKPWKIAGSALQMQWEVKWYQYVKKYVPQHLIFQTNENGITPGSVFNHSHLKLIEDGSDWLKSTSNSCSVVAALIAGVSFATSSQVPGGNDDKTGKPTLEGQPSFEVFTITSLVSLCFSVTALVMFLAILTSRQQHKDFRTDLPLKLLLGLSSLFVSIASILVSFCAAYFFVLKDKLSTAIYIIYAATCLPASLYAVAQFPLYLDLFKAILTEVPRPRYKDDDI</sequence>
<evidence type="ECO:0000313" key="1">
    <source>
        <dbReference type="EMBL" id="KAI4301215.1"/>
    </source>
</evidence>
<gene>
    <name evidence="1" type="ORF">L6164_034515</name>
</gene>
<dbReference type="Proteomes" id="UP000828941">
    <property type="component" value="Chromosome 13"/>
</dbReference>
<keyword evidence="2" id="KW-1185">Reference proteome</keyword>
<name>A0ACB9KVG3_BAUVA</name>